<dbReference type="InterPro" id="IPR013087">
    <property type="entry name" value="Znf_C2H2_type"/>
</dbReference>
<dbReference type="Proteomes" id="UP000008820">
    <property type="component" value="Chromosome 1"/>
</dbReference>
<evidence type="ECO:0000313" key="1">
    <source>
        <dbReference type="EnsemblMetazoa" id="AAEL022143-PA"/>
    </source>
</evidence>
<sequence length="629" mass="72655">MDCYLCSTFFQAIDSLMKHLKIEHGTPAISNYKCTACKPAALFKDVHRFRRHVSACHHSLFQARSVTLEKSGTQHEKEKLLPSIEPAPMIPENEKEFENTIENEDIAIEVKSKEEKILEIRSKLREVFLSFTVNLHGKKNLSRKDVIELQRNITEDIVIPILDALNEVVDIKKNAANMELLNDLRDPINFICTERRLNTQLEILNMRESPQIIHYEDEDNNIISKGCLTPIKFQLKQFFETGSIFEQTMDNMKELEQTNGISNVVNGTLWKTVKHMFGQKVVIPYFLYSDEAELNDAIGAHSGIHKVCGLYYSLPTIPSHYLSRLSCTFVAGFVKASDIAKYGPSSALSDLVDILVELEQNGIELIIHNKAVKVYFVLMGILGDNLGINLLMGYVTSFNSLLYCRFCRLDKHKCQKSVILDENMNRNKESYSIDLTKTVKESGIKEECGFNRLQYYHAGEFVAVDMMHDFFSHGICAYDLSFVLDYLINTLKISLNVINYRIKMFNYGSTEKQKTLRTITQKQIKTSSFKMTAREMMLFVRYFPLIFGNLIPQSDRIWNFMMSLVELSDIVMLPCFDLEMLEVLQEQIIYHHTLYQKLFGATLKPKFHILLHYVDVIKKNRTSEVYLEF</sequence>
<dbReference type="PROSITE" id="PS00028">
    <property type="entry name" value="ZINC_FINGER_C2H2_1"/>
    <property type="match status" value="1"/>
</dbReference>
<dbReference type="InParanoid" id="A0A6I8U1T3"/>
<dbReference type="EnsemblMetazoa" id="AAEL022143-RA">
    <property type="protein sequence ID" value="AAEL022143-PA"/>
    <property type="gene ID" value="AAEL022143"/>
</dbReference>
<reference evidence="1 2" key="1">
    <citation type="submission" date="2017-06" db="EMBL/GenBank/DDBJ databases">
        <title>Aedes aegypti genome working group (AGWG) sequencing and assembly.</title>
        <authorList>
            <consortium name="Aedes aegypti Genome Working Group (AGWG)"/>
            <person name="Matthews B.J."/>
        </authorList>
    </citation>
    <scope>NUCLEOTIDE SEQUENCE [LARGE SCALE GENOMIC DNA]</scope>
    <source>
        <strain evidence="1 2">LVP_AGWG</strain>
    </source>
</reference>
<dbReference type="OrthoDB" id="7764862at2759"/>
<protein>
    <submittedName>
        <fullName evidence="1">Uncharacterized protein</fullName>
    </submittedName>
</protein>
<evidence type="ECO:0000313" key="2">
    <source>
        <dbReference type="Proteomes" id="UP000008820"/>
    </source>
</evidence>
<accession>A0A6I8U1T3</accession>
<reference evidence="1" key="2">
    <citation type="submission" date="2020-05" db="UniProtKB">
        <authorList>
            <consortium name="EnsemblMetazoa"/>
        </authorList>
    </citation>
    <scope>IDENTIFICATION</scope>
    <source>
        <strain evidence="1">LVP_AGWG</strain>
    </source>
</reference>
<gene>
    <name evidence="1" type="primary">110678002</name>
</gene>
<proteinExistence type="predicted"/>
<name>A0A6I8U1T3_AEDAE</name>
<keyword evidence="2" id="KW-1185">Reference proteome</keyword>
<dbReference type="AlphaFoldDB" id="A0A6I8U1T3"/>
<organism evidence="1 2">
    <name type="scientific">Aedes aegypti</name>
    <name type="common">Yellowfever mosquito</name>
    <name type="synonym">Culex aegypti</name>
    <dbReference type="NCBI Taxonomy" id="7159"/>
    <lineage>
        <taxon>Eukaryota</taxon>
        <taxon>Metazoa</taxon>
        <taxon>Ecdysozoa</taxon>
        <taxon>Arthropoda</taxon>
        <taxon>Hexapoda</taxon>
        <taxon>Insecta</taxon>
        <taxon>Pterygota</taxon>
        <taxon>Neoptera</taxon>
        <taxon>Endopterygota</taxon>
        <taxon>Diptera</taxon>
        <taxon>Nematocera</taxon>
        <taxon>Culicoidea</taxon>
        <taxon>Culicidae</taxon>
        <taxon>Culicinae</taxon>
        <taxon>Aedini</taxon>
        <taxon>Aedes</taxon>
        <taxon>Stegomyia</taxon>
    </lineage>
</organism>